<feature type="transmembrane region" description="Helical" evidence="1">
    <location>
        <begin position="6"/>
        <end position="25"/>
    </location>
</feature>
<keyword evidence="1" id="KW-0812">Transmembrane</keyword>
<sequence>MLSLLLFSLLVGVVASTIIVPFLSVNNKKEPLSFNRWVAFGTLTVISSIGVFIFYYVTNLDRNWTSLWALLLIVAILGAVVSQGMERKVKMVVSLAALLVGVYVLSAPLFNANKKYETVAMTQKVEITAFDETKTPASVPPKFARNKMKKAFGQVPDTSYYELGHLQIQKVNDEFVYIAPVEFSGFFKWFNGKTTPGYFTMSATDSSDNPKFIKTEMAYTTSSYFHKKVYRKMRMEMPDLIFYGDVQLEIDDEGKPHYIRTYGEFITARNGFNAKGIVMLDPETGATKKYALKDVPEFINGAVSPEAVSLQNSYFGNYIHGFWNSLVGKKDVKIPSDEGTEANVSPIFDAEGHMYYFTDFTSPKEGVDSMLGYALTDGRTGKATYYTGDLEESYMDSQGALQIIEKKFIEKKWNGEMPVLYNFYGEASWLTPVLDSNGFLQNYFIVSAANPEISVFANSPNEALKLYKTALQRGGSTVDGSSDAEEAKATITAMRVFKERVGDFTLVSILANDGRNFLVSSEVEPLSIYVEEGDQLAVTYLETGELFLPVKELVNKSVK</sequence>
<gene>
    <name evidence="2" type="ORF">SporoS204_00595</name>
</gene>
<keyword evidence="1" id="KW-0472">Membrane</keyword>
<dbReference type="EMBL" id="CP015108">
    <property type="protein sequence ID" value="ARF12798.1"/>
    <property type="molecule type" value="Genomic_DNA"/>
</dbReference>
<proteinExistence type="predicted"/>
<dbReference type="Proteomes" id="UP000192486">
    <property type="component" value="Chromosome"/>
</dbReference>
<dbReference type="RefSeq" id="WP_029054599.1">
    <property type="nucleotide sequence ID" value="NZ_CP015108.1"/>
</dbReference>
<evidence type="ECO:0000256" key="1">
    <source>
        <dbReference type="SAM" id="Phobius"/>
    </source>
</evidence>
<keyword evidence="1" id="KW-1133">Transmembrane helix</keyword>
<evidence type="ECO:0000313" key="3">
    <source>
        <dbReference type="Proteomes" id="UP000192486"/>
    </source>
</evidence>
<feature type="transmembrane region" description="Helical" evidence="1">
    <location>
        <begin position="37"/>
        <end position="57"/>
    </location>
</feature>
<evidence type="ECO:0000313" key="2">
    <source>
        <dbReference type="EMBL" id="ARF12798.1"/>
    </source>
</evidence>
<protein>
    <recommendedName>
        <fullName evidence="4">Sulfite exporter TauE/SafE family protein</fullName>
    </recommendedName>
</protein>
<reference evidence="2 3" key="1">
    <citation type="submission" date="2016-04" db="EMBL/GenBank/DDBJ databases">
        <title>Comparative Genomics and Epigenetics of Sporosarcina ureae.</title>
        <authorList>
            <person name="Oliver A.S."/>
            <person name="Cooper K.K."/>
        </authorList>
    </citation>
    <scope>NUCLEOTIDE SEQUENCE [LARGE SCALE GENOMIC DNA]</scope>
    <source>
        <strain evidence="2 3">S204</strain>
    </source>
</reference>
<accession>A0ABM6JRG4</accession>
<name>A0ABM6JRG4_SPOUR</name>
<evidence type="ECO:0008006" key="4">
    <source>
        <dbReference type="Google" id="ProtNLM"/>
    </source>
</evidence>
<keyword evidence="3" id="KW-1185">Reference proteome</keyword>
<feature type="transmembrane region" description="Helical" evidence="1">
    <location>
        <begin position="92"/>
        <end position="110"/>
    </location>
</feature>
<organism evidence="2 3">
    <name type="scientific">Sporosarcina ureae</name>
    <dbReference type="NCBI Taxonomy" id="1571"/>
    <lineage>
        <taxon>Bacteria</taxon>
        <taxon>Bacillati</taxon>
        <taxon>Bacillota</taxon>
        <taxon>Bacilli</taxon>
        <taxon>Bacillales</taxon>
        <taxon>Caryophanaceae</taxon>
        <taxon>Sporosarcina</taxon>
    </lineage>
</organism>
<feature type="transmembrane region" description="Helical" evidence="1">
    <location>
        <begin position="63"/>
        <end position="80"/>
    </location>
</feature>